<evidence type="ECO:0000256" key="2">
    <source>
        <dbReference type="ARBA" id="ARBA00022475"/>
    </source>
</evidence>
<evidence type="ECO:0000313" key="11">
    <source>
        <dbReference type="EnsemblMetazoa" id="XP_044313014.1"/>
    </source>
</evidence>
<comment type="subcellular location">
    <subcellularLocation>
        <location evidence="1 10">Cell membrane</location>
        <topology evidence="1 10">Multi-pass membrane protein</topology>
    </subcellularLocation>
</comment>
<evidence type="ECO:0000256" key="8">
    <source>
        <dbReference type="ARBA" id="ARBA00023170"/>
    </source>
</evidence>
<evidence type="ECO:0000256" key="7">
    <source>
        <dbReference type="ARBA" id="ARBA00023136"/>
    </source>
</evidence>
<reference evidence="12" key="1">
    <citation type="journal article" date="2021" name="Elife">
        <title>Highly contiguous assemblies of 101 drosophilid genomes.</title>
        <authorList>
            <person name="Kim B.Y."/>
            <person name="Wang J.R."/>
            <person name="Miller D.E."/>
            <person name="Barmina O."/>
            <person name="Delaney E."/>
            <person name="Thompson A."/>
            <person name="Comeault A.A."/>
            <person name="Peede D."/>
            <person name="D'Agostino E.R."/>
            <person name="Pelaez J."/>
            <person name="Aguilar J.M."/>
            <person name="Haji D."/>
            <person name="Matsunaga T."/>
            <person name="Armstrong E.E."/>
            <person name="Zych M."/>
            <person name="Ogawa Y."/>
            <person name="Stamenkovic-Radak M."/>
            <person name="Jelic M."/>
            <person name="Veselinovic M.S."/>
            <person name="Tanaskovic M."/>
            <person name="Eric P."/>
            <person name="Gao J.J."/>
            <person name="Katoh T.K."/>
            <person name="Toda M.J."/>
            <person name="Watabe H."/>
            <person name="Watada M."/>
            <person name="Davis J.S."/>
            <person name="Moyle L.C."/>
            <person name="Manoli G."/>
            <person name="Bertolini E."/>
            <person name="Kostal V."/>
            <person name="Hawley R.S."/>
            <person name="Takahashi A."/>
            <person name="Jones C.D."/>
            <person name="Price D.K."/>
            <person name="Whiteman N."/>
            <person name="Kopp A."/>
            <person name="Matute D.R."/>
            <person name="Petrov D.A."/>
        </authorList>
    </citation>
    <scope>NUCLEOTIDE SEQUENCE [LARGE SCALE GENOMIC DNA]</scope>
</reference>
<evidence type="ECO:0000256" key="4">
    <source>
        <dbReference type="ARBA" id="ARBA00022692"/>
    </source>
</evidence>
<evidence type="ECO:0000256" key="5">
    <source>
        <dbReference type="ARBA" id="ARBA00022725"/>
    </source>
</evidence>
<keyword evidence="3 10" id="KW-0716">Sensory transduction</keyword>
<organism evidence="11 12">
    <name type="scientific">Drosophila rhopaloa</name>
    <name type="common">Fruit fly</name>
    <dbReference type="NCBI Taxonomy" id="1041015"/>
    <lineage>
        <taxon>Eukaryota</taxon>
        <taxon>Metazoa</taxon>
        <taxon>Ecdysozoa</taxon>
        <taxon>Arthropoda</taxon>
        <taxon>Hexapoda</taxon>
        <taxon>Insecta</taxon>
        <taxon>Pterygota</taxon>
        <taxon>Neoptera</taxon>
        <taxon>Endopterygota</taxon>
        <taxon>Diptera</taxon>
        <taxon>Brachycera</taxon>
        <taxon>Muscomorpha</taxon>
        <taxon>Ephydroidea</taxon>
        <taxon>Drosophilidae</taxon>
        <taxon>Drosophila</taxon>
        <taxon>Sophophora</taxon>
    </lineage>
</organism>
<evidence type="ECO:0000256" key="6">
    <source>
        <dbReference type="ARBA" id="ARBA00022989"/>
    </source>
</evidence>
<feature type="transmembrane region" description="Helical" evidence="10">
    <location>
        <begin position="364"/>
        <end position="385"/>
    </location>
</feature>
<feature type="transmembrane region" description="Helical" evidence="10">
    <location>
        <begin position="173"/>
        <end position="192"/>
    </location>
</feature>
<feature type="transmembrane region" description="Helical" evidence="10">
    <location>
        <begin position="134"/>
        <end position="153"/>
    </location>
</feature>
<evidence type="ECO:0000256" key="3">
    <source>
        <dbReference type="ARBA" id="ARBA00022606"/>
    </source>
</evidence>
<keyword evidence="4 10" id="KW-0812">Transmembrane</keyword>
<keyword evidence="7 10" id="KW-0472">Membrane</keyword>
<keyword evidence="6 10" id="KW-1133">Transmembrane helix</keyword>
<reference evidence="11" key="2">
    <citation type="submission" date="2025-05" db="UniProtKB">
        <authorList>
            <consortium name="EnsemblMetazoa"/>
        </authorList>
    </citation>
    <scope>IDENTIFICATION</scope>
</reference>
<name>A0ABM5J2G4_DRORH</name>
<dbReference type="PANTHER" id="PTHR21137">
    <property type="entry name" value="ODORANT RECEPTOR"/>
    <property type="match status" value="1"/>
</dbReference>
<keyword evidence="12" id="KW-1185">Reference proteome</keyword>
<comment type="similarity">
    <text evidence="10">Belongs to the insect chemoreceptor superfamily. Heteromeric odorant receptor channel (TC 1.A.69) family.</text>
</comment>
<proteinExistence type="inferred from homology"/>
<protein>
    <recommendedName>
        <fullName evidence="10">Odorant receptor</fullName>
    </recommendedName>
</protein>
<keyword evidence="8 10" id="KW-0675">Receptor</keyword>
<dbReference type="GeneID" id="108038310"/>
<keyword evidence="2" id="KW-1003">Cell membrane</keyword>
<keyword evidence="5 10" id="KW-0552">Olfaction</keyword>
<evidence type="ECO:0000256" key="10">
    <source>
        <dbReference type="RuleBase" id="RU351113"/>
    </source>
</evidence>
<sequence length="395" mass="44749">MMNSPASRFRELSKNINSLTNLLGVDVLAPKLEFNFRTWTTMFAIVNYAGFAVFSILNNGGDWEEGLKSSLMIGGLIHGVGKFLTCLLKHQKMRHLVLYTLTIYEEYENRGDSYRSTLNSNIDRLLHIMRIIRIGYVLAFCMMGALPLAMLLHDGTRVTAMQYMIPGLPLENNFGYIVTYLIQLVTIVVTGVGFYAGDLFVFLGLTQILTFADILQIKINEFNNALEQKAEIRALVAVGGRINGEEKRQHLLLEVIKWHQLFTNYCRTVNGLYYELIATQVLSMALAMMLSFCINLSSFHMPSAIFFVVSAYSMSIYCILGTILELGYDQVYDGICNVAWYELNGGQRRLFGLMLREAQYPHTIQILGVMALSVRTALQIVKLIYSVSMMMMNRS</sequence>
<dbReference type="Pfam" id="PF02949">
    <property type="entry name" value="7tm_6"/>
    <property type="match status" value="1"/>
</dbReference>
<feature type="transmembrane region" description="Helical" evidence="10">
    <location>
        <begin position="69"/>
        <end position="88"/>
    </location>
</feature>
<evidence type="ECO:0000256" key="9">
    <source>
        <dbReference type="ARBA" id="ARBA00023224"/>
    </source>
</evidence>
<feature type="transmembrane region" description="Helical" evidence="10">
    <location>
        <begin position="39"/>
        <end position="57"/>
    </location>
</feature>
<feature type="transmembrane region" description="Helical" evidence="10">
    <location>
        <begin position="199"/>
        <end position="219"/>
    </location>
</feature>
<dbReference type="Proteomes" id="UP001652680">
    <property type="component" value="Unassembled WGS sequence"/>
</dbReference>
<dbReference type="InterPro" id="IPR004117">
    <property type="entry name" value="7tm6_olfct_rcpt"/>
</dbReference>
<accession>A0ABM5J2G4</accession>
<evidence type="ECO:0000313" key="12">
    <source>
        <dbReference type="Proteomes" id="UP001652680"/>
    </source>
</evidence>
<evidence type="ECO:0000256" key="1">
    <source>
        <dbReference type="ARBA" id="ARBA00004651"/>
    </source>
</evidence>
<dbReference type="PANTHER" id="PTHR21137:SF35">
    <property type="entry name" value="ODORANT RECEPTOR 19A-RELATED"/>
    <property type="match status" value="1"/>
</dbReference>
<comment type="caution">
    <text evidence="10">Lacks conserved residue(s) required for the propagation of feature annotation.</text>
</comment>
<feature type="transmembrane region" description="Helical" evidence="10">
    <location>
        <begin position="272"/>
        <end position="292"/>
    </location>
</feature>
<keyword evidence="9 10" id="KW-0807">Transducer</keyword>
<dbReference type="RefSeq" id="XP_044313014.1">
    <property type="nucleotide sequence ID" value="XM_044457079.1"/>
</dbReference>
<feature type="transmembrane region" description="Helical" evidence="10">
    <location>
        <begin position="304"/>
        <end position="324"/>
    </location>
</feature>
<dbReference type="EnsemblMetazoa" id="XM_044457079.1">
    <property type="protein sequence ID" value="XP_044313014.1"/>
    <property type="gene ID" value="LOC108038310"/>
</dbReference>